<dbReference type="PROSITE" id="PS50811">
    <property type="entry name" value="WRKY"/>
    <property type="match status" value="1"/>
</dbReference>
<feature type="region of interest" description="Disordered" evidence="6">
    <location>
        <begin position="1"/>
        <end position="29"/>
    </location>
</feature>
<dbReference type="Pfam" id="PF03106">
    <property type="entry name" value="WRKY"/>
    <property type="match status" value="1"/>
</dbReference>
<dbReference type="InterPro" id="IPR018872">
    <property type="entry name" value="Zn-cluster-dom"/>
</dbReference>
<organism evidence="8 9">
    <name type="scientific">Colocasia esculenta</name>
    <name type="common">Wild taro</name>
    <name type="synonym">Arum esculentum</name>
    <dbReference type="NCBI Taxonomy" id="4460"/>
    <lineage>
        <taxon>Eukaryota</taxon>
        <taxon>Viridiplantae</taxon>
        <taxon>Streptophyta</taxon>
        <taxon>Embryophyta</taxon>
        <taxon>Tracheophyta</taxon>
        <taxon>Spermatophyta</taxon>
        <taxon>Magnoliopsida</taxon>
        <taxon>Liliopsida</taxon>
        <taxon>Araceae</taxon>
        <taxon>Aroideae</taxon>
        <taxon>Colocasieae</taxon>
        <taxon>Colocasia</taxon>
    </lineage>
</organism>
<accession>A0A843UH96</accession>
<keyword evidence="2" id="KW-0805">Transcription regulation</keyword>
<dbReference type="GO" id="GO:0043565">
    <property type="term" value="F:sequence-specific DNA binding"/>
    <property type="evidence" value="ECO:0007669"/>
    <property type="project" value="InterPro"/>
</dbReference>
<dbReference type="InterPro" id="IPR044810">
    <property type="entry name" value="WRKY_plant"/>
</dbReference>
<evidence type="ECO:0000313" key="8">
    <source>
        <dbReference type="EMBL" id="MQL81607.1"/>
    </source>
</evidence>
<dbReference type="Pfam" id="PF10533">
    <property type="entry name" value="Plant_zn_clust"/>
    <property type="match status" value="1"/>
</dbReference>
<dbReference type="Proteomes" id="UP000652761">
    <property type="component" value="Unassembled WGS sequence"/>
</dbReference>
<proteinExistence type="predicted"/>
<protein>
    <recommendedName>
        <fullName evidence="7">WRKY domain-containing protein</fullName>
    </recommendedName>
</protein>
<evidence type="ECO:0000256" key="4">
    <source>
        <dbReference type="ARBA" id="ARBA00023163"/>
    </source>
</evidence>
<dbReference type="GO" id="GO:0005634">
    <property type="term" value="C:nucleus"/>
    <property type="evidence" value="ECO:0007669"/>
    <property type="project" value="UniProtKB-SubCell"/>
</dbReference>
<dbReference type="PANTHER" id="PTHR31282">
    <property type="entry name" value="WRKY TRANSCRIPTION FACTOR 21-RELATED"/>
    <property type="match status" value="1"/>
</dbReference>
<evidence type="ECO:0000256" key="6">
    <source>
        <dbReference type="SAM" id="MobiDB-lite"/>
    </source>
</evidence>
<reference evidence="8" key="1">
    <citation type="submission" date="2017-07" db="EMBL/GenBank/DDBJ databases">
        <title>Taro Niue Genome Assembly and Annotation.</title>
        <authorList>
            <person name="Atibalentja N."/>
            <person name="Keating K."/>
            <person name="Fields C.J."/>
        </authorList>
    </citation>
    <scope>NUCLEOTIDE SEQUENCE</scope>
    <source>
        <strain evidence="8">Niue_2</strain>
        <tissue evidence="8">Leaf</tissue>
    </source>
</reference>
<evidence type="ECO:0000256" key="1">
    <source>
        <dbReference type="ARBA" id="ARBA00004123"/>
    </source>
</evidence>
<keyword evidence="9" id="KW-1185">Reference proteome</keyword>
<feature type="region of interest" description="Disordered" evidence="6">
    <location>
        <begin position="315"/>
        <end position="345"/>
    </location>
</feature>
<dbReference type="InterPro" id="IPR003657">
    <property type="entry name" value="WRKY_dom"/>
</dbReference>
<dbReference type="EMBL" id="NMUH01000577">
    <property type="protein sequence ID" value="MQL81607.1"/>
    <property type="molecule type" value="Genomic_DNA"/>
</dbReference>
<feature type="region of interest" description="Disordered" evidence="6">
    <location>
        <begin position="67"/>
        <end position="87"/>
    </location>
</feature>
<dbReference type="SMART" id="SM00774">
    <property type="entry name" value="WRKY"/>
    <property type="match status" value="1"/>
</dbReference>
<name>A0A843UH96_COLES</name>
<evidence type="ECO:0000256" key="2">
    <source>
        <dbReference type="ARBA" id="ARBA00023015"/>
    </source>
</evidence>
<dbReference type="GO" id="GO:0003700">
    <property type="term" value="F:DNA-binding transcription factor activity"/>
    <property type="evidence" value="ECO:0007669"/>
    <property type="project" value="InterPro"/>
</dbReference>
<evidence type="ECO:0000313" key="9">
    <source>
        <dbReference type="Proteomes" id="UP000652761"/>
    </source>
</evidence>
<keyword evidence="3" id="KW-0238">DNA-binding</keyword>
<dbReference type="InterPro" id="IPR036576">
    <property type="entry name" value="WRKY_dom_sf"/>
</dbReference>
<keyword evidence="5" id="KW-0539">Nucleus</keyword>
<feature type="domain" description="WRKY" evidence="7">
    <location>
        <begin position="300"/>
        <end position="345"/>
    </location>
</feature>
<sequence>MMRAVFPRAAAVPEPSPRPKSCGRPYGTDFGCPPVIVSDRFERRRQDELEATTRRFAPDRARKACASALSRVRTPPPVDSSLQISRSGSFSHTPAMAVDLVGYSDSREMEDRDMTQLSEQSYRLESSAQQHQDQLPCRKAPDFAIGRFRKVVALLNRTGHARFRRGPLAAAAASDGAALAPPPAATFSCTSFVSPSSPMPVSVVGGETSMSSWILSPNTGDGSVSNGNQGPPTLLPTVAAAGNPSAAASTMSSEKPASWKCHGHDVSRKCSSSDGCRFHCSKRKKDRAKKTIRVPAISPRTADIPADEYSWRKYGQKPIKGSPYPRQSIAMPQPKRLLMHGSAGG</sequence>
<dbReference type="Gene3D" id="2.20.25.80">
    <property type="entry name" value="WRKY domain"/>
    <property type="match status" value="1"/>
</dbReference>
<keyword evidence="4" id="KW-0804">Transcription</keyword>
<evidence type="ECO:0000259" key="7">
    <source>
        <dbReference type="PROSITE" id="PS50811"/>
    </source>
</evidence>
<evidence type="ECO:0000256" key="3">
    <source>
        <dbReference type="ARBA" id="ARBA00023125"/>
    </source>
</evidence>
<dbReference type="OrthoDB" id="777189at2759"/>
<comment type="caution">
    <text evidence="8">The sequence shown here is derived from an EMBL/GenBank/DDBJ whole genome shotgun (WGS) entry which is preliminary data.</text>
</comment>
<dbReference type="SUPFAM" id="SSF118290">
    <property type="entry name" value="WRKY DNA-binding domain"/>
    <property type="match status" value="1"/>
</dbReference>
<comment type="subcellular location">
    <subcellularLocation>
        <location evidence="1">Nucleus</location>
    </subcellularLocation>
</comment>
<evidence type="ECO:0000256" key="5">
    <source>
        <dbReference type="ARBA" id="ARBA00023242"/>
    </source>
</evidence>
<gene>
    <name evidence="8" type="ORF">Taro_014065</name>
</gene>
<dbReference type="AlphaFoldDB" id="A0A843UH96"/>